<feature type="transmembrane region" description="Helical" evidence="1">
    <location>
        <begin position="158"/>
        <end position="177"/>
    </location>
</feature>
<organism evidence="2 3">
    <name type="scientific">Dulcicalothrix desertica PCC 7102</name>
    <dbReference type="NCBI Taxonomy" id="232991"/>
    <lineage>
        <taxon>Bacteria</taxon>
        <taxon>Bacillati</taxon>
        <taxon>Cyanobacteriota</taxon>
        <taxon>Cyanophyceae</taxon>
        <taxon>Nostocales</taxon>
        <taxon>Calotrichaceae</taxon>
        <taxon>Dulcicalothrix</taxon>
    </lineage>
</organism>
<feature type="transmembrane region" description="Helical" evidence="1">
    <location>
        <begin position="56"/>
        <end position="76"/>
    </location>
</feature>
<feature type="transmembrane region" description="Helical" evidence="1">
    <location>
        <begin position="83"/>
        <end position="108"/>
    </location>
</feature>
<dbReference type="EMBL" id="RSCL01000022">
    <property type="protein sequence ID" value="RUT00811.1"/>
    <property type="molecule type" value="Genomic_DNA"/>
</dbReference>
<keyword evidence="1" id="KW-0472">Membrane</keyword>
<feature type="transmembrane region" description="Helical" evidence="1">
    <location>
        <begin position="189"/>
        <end position="213"/>
    </location>
</feature>
<keyword evidence="1" id="KW-0812">Transmembrane</keyword>
<evidence type="ECO:0000313" key="2">
    <source>
        <dbReference type="EMBL" id="RUT00811.1"/>
    </source>
</evidence>
<evidence type="ECO:0000313" key="3">
    <source>
        <dbReference type="Proteomes" id="UP000271624"/>
    </source>
</evidence>
<dbReference type="AlphaFoldDB" id="A0A433V3Y6"/>
<comment type="caution">
    <text evidence="2">The sequence shown here is derived from an EMBL/GenBank/DDBJ whole genome shotgun (WGS) entry which is preliminary data.</text>
</comment>
<keyword evidence="3" id="KW-1185">Reference proteome</keyword>
<keyword evidence="1" id="KW-1133">Transmembrane helix</keyword>
<name>A0A433V3Y6_9CYAN</name>
<proteinExistence type="predicted"/>
<sequence>MQGMRPTPRNFRRRYALMLWERWVVVNVVAEILSFTIISIIIHSIKFAEDENSNNILILMGLIRGVVLGVARYWVLRRYLSNFIFWLVVTTIAEFLEWILLLMVSTVIVLELALNTEMIGTLSIFLKLLWLGASMGILMGFAQGLAMIKYLQASIKQIAWWINANAFASAIGVWLGFMSLGTGTFFNLVMIGVIMGITYGGITGFVLIYVLILPYHVSTDGIKVPRF</sequence>
<reference evidence="2" key="1">
    <citation type="submission" date="2018-12" db="EMBL/GenBank/DDBJ databases">
        <authorList>
            <person name="Will S."/>
            <person name="Neumann-Schaal M."/>
            <person name="Henke P."/>
        </authorList>
    </citation>
    <scope>NUCLEOTIDE SEQUENCE</scope>
    <source>
        <strain evidence="2">PCC 7102</strain>
    </source>
</reference>
<reference evidence="2" key="2">
    <citation type="journal article" date="2019" name="Genome Biol. Evol.">
        <title>Day and night: Metabolic profiles and evolutionary relationships of six axenic non-marine cyanobacteria.</title>
        <authorList>
            <person name="Will S.E."/>
            <person name="Henke P."/>
            <person name="Boedeker C."/>
            <person name="Huang S."/>
            <person name="Brinkmann H."/>
            <person name="Rohde M."/>
            <person name="Jarek M."/>
            <person name="Friedl T."/>
            <person name="Seufert S."/>
            <person name="Schumacher M."/>
            <person name="Overmann J."/>
            <person name="Neumann-Schaal M."/>
            <person name="Petersen J."/>
        </authorList>
    </citation>
    <scope>NUCLEOTIDE SEQUENCE [LARGE SCALE GENOMIC DNA]</scope>
    <source>
        <strain evidence="2">PCC 7102</strain>
    </source>
</reference>
<accession>A0A433V3Y6</accession>
<feature type="transmembrane region" description="Helical" evidence="1">
    <location>
        <begin position="128"/>
        <end position="146"/>
    </location>
</feature>
<protein>
    <submittedName>
        <fullName evidence="2">Uncharacterized protein</fullName>
    </submittedName>
</protein>
<dbReference type="Proteomes" id="UP000271624">
    <property type="component" value="Unassembled WGS sequence"/>
</dbReference>
<evidence type="ECO:0000256" key="1">
    <source>
        <dbReference type="SAM" id="Phobius"/>
    </source>
</evidence>
<gene>
    <name evidence="2" type="ORF">DSM106972_072200</name>
</gene>
<feature type="transmembrane region" description="Helical" evidence="1">
    <location>
        <begin position="20"/>
        <end position="44"/>
    </location>
</feature>